<gene>
    <name evidence="2" type="ORF">AVEN_254205_1</name>
</gene>
<evidence type="ECO:0000313" key="2">
    <source>
        <dbReference type="EMBL" id="GBN90016.1"/>
    </source>
</evidence>
<reference evidence="2 3" key="1">
    <citation type="journal article" date="2019" name="Sci. Rep.">
        <title>Orb-weaving spider Araneus ventricosus genome elucidates the spidroin gene catalogue.</title>
        <authorList>
            <person name="Kono N."/>
            <person name="Nakamura H."/>
            <person name="Ohtoshi R."/>
            <person name="Moran D.A.P."/>
            <person name="Shinohara A."/>
            <person name="Yoshida Y."/>
            <person name="Fujiwara M."/>
            <person name="Mori M."/>
            <person name="Tomita M."/>
            <person name="Arakawa K."/>
        </authorList>
    </citation>
    <scope>NUCLEOTIDE SEQUENCE [LARGE SCALE GENOMIC DNA]</scope>
</reference>
<feature type="compositionally biased region" description="Polar residues" evidence="1">
    <location>
        <begin position="61"/>
        <end position="70"/>
    </location>
</feature>
<dbReference type="AlphaFoldDB" id="A0A4Y2SRF6"/>
<name>A0A4Y2SRF6_ARAVE</name>
<dbReference type="OrthoDB" id="10045182at2759"/>
<evidence type="ECO:0000313" key="3">
    <source>
        <dbReference type="Proteomes" id="UP000499080"/>
    </source>
</evidence>
<feature type="region of interest" description="Disordered" evidence="1">
    <location>
        <begin position="61"/>
        <end position="108"/>
    </location>
</feature>
<dbReference type="Proteomes" id="UP000499080">
    <property type="component" value="Unassembled WGS sequence"/>
</dbReference>
<accession>A0A4Y2SRF6</accession>
<dbReference type="EMBL" id="BGPR01023102">
    <property type="protein sequence ID" value="GBN90016.1"/>
    <property type="molecule type" value="Genomic_DNA"/>
</dbReference>
<evidence type="ECO:0000256" key="1">
    <source>
        <dbReference type="SAM" id="MobiDB-lite"/>
    </source>
</evidence>
<sequence>MGKVADLSEFDRGQIVMARRLATSITETARLVGCLRSAVVSIHAKWTNDGDSKVLVVHASSKNPHSTPYSQGLPPVRTSREAAVSKGGRGGAKARSKDGHRKSNVRLN</sequence>
<keyword evidence="3" id="KW-1185">Reference proteome</keyword>
<protein>
    <submittedName>
        <fullName evidence="2">Uncharacterized protein</fullName>
    </submittedName>
</protein>
<organism evidence="2 3">
    <name type="scientific">Araneus ventricosus</name>
    <name type="common">Orbweaver spider</name>
    <name type="synonym">Epeira ventricosa</name>
    <dbReference type="NCBI Taxonomy" id="182803"/>
    <lineage>
        <taxon>Eukaryota</taxon>
        <taxon>Metazoa</taxon>
        <taxon>Ecdysozoa</taxon>
        <taxon>Arthropoda</taxon>
        <taxon>Chelicerata</taxon>
        <taxon>Arachnida</taxon>
        <taxon>Araneae</taxon>
        <taxon>Araneomorphae</taxon>
        <taxon>Entelegynae</taxon>
        <taxon>Araneoidea</taxon>
        <taxon>Araneidae</taxon>
        <taxon>Araneus</taxon>
    </lineage>
</organism>
<proteinExistence type="predicted"/>
<feature type="compositionally biased region" description="Basic residues" evidence="1">
    <location>
        <begin position="92"/>
        <end position="108"/>
    </location>
</feature>
<comment type="caution">
    <text evidence="2">The sequence shown here is derived from an EMBL/GenBank/DDBJ whole genome shotgun (WGS) entry which is preliminary data.</text>
</comment>